<gene>
    <name evidence="2" type="ORF">ASILVAE211_23785</name>
</gene>
<evidence type="ECO:0000313" key="2">
    <source>
        <dbReference type="EMBL" id="MCB8878226.1"/>
    </source>
</evidence>
<dbReference type="PANTHER" id="PTHR13887">
    <property type="entry name" value="GLUTATHIONE S-TRANSFERASE KAPPA"/>
    <property type="match status" value="1"/>
</dbReference>
<reference evidence="2" key="2">
    <citation type="submission" date="2021-01" db="EMBL/GenBank/DDBJ databases">
        <authorList>
            <person name="Mieszkin S."/>
            <person name="Pouder E."/>
            <person name="Alain K."/>
        </authorList>
    </citation>
    <scope>NUCLEOTIDE SEQUENCE</scope>
    <source>
        <strain evidence="2">HW T2.11</strain>
    </source>
</reference>
<dbReference type="Gene3D" id="3.40.30.10">
    <property type="entry name" value="Glutaredoxin"/>
    <property type="match status" value="1"/>
</dbReference>
<evidence type="ECO:0000313" key="3">
    <source>
        <dbReference type="Proteomes" id="UP000708298"/>
    </source>
</evidence>
<dbReference type="SUPFAM" id="SSF52833">
    <property type="entry name" value="Thioredoxin-like"/>
    <property type="match status" value="1"/>
</dbReference>
<dbReference type="Proteomes" id="UP000708298">
    <property type="component" value="Unassembled WGS sequence"/>
</dbReference>
<dbReference type="RefSeq" id="WP_227323872.1">
    <property type="nucleotide sequence ID" value="NZ_JAESVB010000027.1"/>
</dbReference>
<organism evidence="2 3">
    <name type="scientific">Acidisoma silvae</name>
    <dbReference type="NCBI Taxonomy" id="2802396"/>
    <lineage>
        <taxon>Bacteria</taxon>
        <taxon>Pseudomonadati</taxon>
        <taxon>Pseudomonadota</taxon>
        <taxon>Alphaproteobacteria</taxon>
        <taxon>Acetobacterales</taxon>
        <taxon>Acidocellaceae</taxon>
        <taxon>Acidisoma</taxon>
    </lineage>
</organism>
<name>A0A963YW41_9PROT</name>
<reference evidence="2" key="1">
    <citation type="journal article" date="2021" name="Microorganisms">
        <title>Acidisoma silvae sp. nov. and Acidisomacellulosilytica sp. nov., Two Acidophilic Bacteria Isolated from Decaying Wood, Hydrolyzing Cellulose and Producing Poly-3-hydroxybutyrate.</title>
        <authorList>
            <person name="Mieszkin S."/>
            <person name="Pouder E."/>
            <person name="Uroz S."/>
            <person name="Simon-Colin C."/>
            <person name="Alain K."/>
        </authorList>
    </citation>
    <scope>NUCLEOTIDE SEQUENCE</scope>
    <source>
        <strain evidence="2">HW T2.11</strain>
    </source>
</reference>
<dbReference type="Pfam" id="PF01323">
    <property type="entry name" value="DSBA"/>
    <property type="match status" value="1"/>
</dbReference>
<dbReference type="PANTHER" id="PTHR13887:SF41">
    <property type="entry name" value="THIOREDOXIN SUPERFAMILY PROTEIN"/>
    <property type="match status" value="1"/>
</dbReference>
<proteinExistence type="predicted"/>
<accession>A0A963YW41</accession>
<dbReference type="AlphaFoldDB" id="A0A963YW41"/>
<keyword evidence="3" id="KW-1185">Reference proteome</keyword>
<sequence>MSTLKIDLYGDTVCPWCIIGQHRLDKVLKERFPGLAVDIEHHPVLLMPDTPPEGSRIPDLLKARYGVTDPSVAFARPHAEAKASGLDLDLNRQPYAYPTLDAHTLIRLARARRTQHALANAISHAYFMDARDISDADVLADIAVQHGFSRDEVIALLADEKERAETRREVARSAAAGVKSIPHFVFNGRLAINGGRSEAELAEAIRSSQTGPEAQ</sequence>
<evidence type="ECO:0000259" key="1">
    <source>
        <dbReference type="Pfam" id="PF01323"/>
    </source>
</evidence>
<dbReference type="InterPro" id="IPR036249">
    <property type="entry name" value="Thioredoxin-like_sf"/>
</dbReference>
<dbReference type="CDD" id="cd03024">
    <property type="entry name" value="DsbA_FrnE"/>
    <property type="match status" value="1"/>
</dbReference>
<feature type="domain" description="DSBA-like thioredoxin" evidence="1">
    <location>
        <begin position="6"/>
        <end position="205"/>
    </location>
</feature>
<dbReference type="GO" id="GO:0016491">
    <property type="term" value="F:oxidoreductase activity"/>
    <property type="evidence" value="ECO:0007669"/>
    <property type="project" value="InterPro"/>
</dbReference>
<comment type="caution">
    <text evidence="2">The sequence shown here is derived from an EMBL/GenBank/DDBJ whole genome shotgun (WGS) entry which is preliminary data.</text>
</comment>
<dbReference type="InterPro" id="IPR001853">
    <property type="entry name" value="DSBA-like_thioredoxin_dom"/>
</dbReference>
<dbReference type="EMBL" id="JAESVB010000027">
    <property type="protein sequence ID" value="MCB8878226.1"/>
    <property type="molecule type" value="Genomic_DNA"/>
</dbReference>
<protein>
    <submittedName>
        <fullName evidence="2">DsbA family oxidoreductase</fullName>
    </submittedName>
</protein>